<evidence type="ECO:0000256" key="1">
    <source>
        <dbReference type="PROSITE-ProRule" id="PRU00266"/>
    </source>
</evidence>
<dbReference type="GO" id="GO:0003723">
    <property type="term" value="F:RNA binding"/>
    <property type="evidence" value="ECO:0007669"/>
    <property type="project" value="UniProtKB-UniRule"/>
</dbReference>
<evidence type="ECO:0000313" key="4">
    <source>
        <dbReference type="EMBL" id="KAF3526771.1"/>
    </source>
</evidence>
<protein>
    <recommendedName>
        <fullName evidence="3">DRBM domain-containing protein</fullName>
    </recommendedName>
</protein>
<dbReference type="PROSITE" id="PS50137">
    <property type="entry name" value="DS_RBD"/>
    <property type="match status" value="1"/>
</dbReference>
<name>A0A8S9Q415_BRACR</name>
<dbReference type="Proteomes" id="UP000712600">
    <property type="component" value="Unassembled WGS sequence"/>
</dbReference>
<feature type="domain" description="DRBM" evidence="3">
    <location>
        <begin position="115"/>
        <end position="193"/>
    </location>
</feature>
<feature type="compositionally biased region" description="Polar residues" evidence="2">
    <location>
        <begin position="74"/>
        <end position="89"/>
    </location>
</feature>
<comment type="caution">
    <text evidence="4">The sequence shown here is derived from an EMBL/GenBank/DDBJ whole genome shotgun (WGS) entry which is preliminary data.</text>
</comment>
<evidence type="ECO:0000256" key="2">
    <source>
        <dbReference type="SAM" id="MobiDB-lite"/>
    </source>
</evidence>
<dbReference type="SMART" id="SM00358">
    <property type="entry name" value="DSRM"/>
    <property type="match status" value="1"/>
</dbReference>
<dbReference type="Pfam" id="PF14709">
    <property type="entry name" value="DND1_DSRM"/>
    <property type="match status" value="1"/>
</dbReference>
<dbReference type="Gene3D" id="3.30.160.20">
    <property type="match status" value="1"/>
</dbReference>
<gene>
    <name evidence="4" type="ORF">F2Q69_00051924</name>
</gene>
<dbReference type="SUPFAM" id="SSF54768">
    <property type="entry name" value="dsRNA-binding domain-like"/>
    <property type="match status" value="1"/>
</dbReference>
<evidence type="ECO:0000313" key="5">
    <source>
        <dbReference type="Proteomes" id="UP000712600"/>
    </source>
</evidence>
<keyword evidence="1" id="KW-0694">RNA-binding</keyword>
<dbReference type="EMBL" id="QGKX02001347">
    <property type="protein sequence ID" value="KAF3526771.1"/>
    <property type="molecule type" value="Genomic_DNA"/>
</dbReference>
<organism evidence="4 5">
    <name type="scientific">Brassica cretica</name>
    <name type="common">Mustard</name>
    <dbReference type="NCBI Taxonomy" id="69181"/>
    <lineage>
        <taxon>Eukaryota</taxon>
        <taxon>Viridiplantae</taxon>
        <taxon>Streptophyta</taxon>
        <taxon>Embryophyta</taxon>
        <taxon>Tracheophyta</taxon>
        <taxon>Spermatophyta</taxon>
        <taxon>Magnoliopsida</taxon>
        <taxon>eudicotyledons</taxon>
        <taxon>Gunneridae</taxon>
        <taxon>Pentapetalae</taxon>
        <taxon>rosids</taxon>
        <taxon>malvids</taxon>
        <taxon>Brassicales</taxon>
        <taxon>Brassicaceae</taxon>
        <taxon>Brassiceae</taxon>
        <taxon>Brassica</taxon>
    </lineage>
</organism>
<reference evidence="4" key="1">
    <citation type="submission" date="2019-12" db="EMBL/GenBank/DDBJ databases">
        <title>Genome sequencing and annotation of Brassica cretica.</title>
        <authorList>
            <person name="Studholme D.J."/>
            <person name="Sarris P."/>
        </authorList>
    </citation>
    <scope>NUCLEOTIDE SEQUENCE</scope>
    <source>
        <strain evidence="4">PFS-109/04</strain>
        <tissue evidence="4">Leaf</tissue>
    </source>
</reference>
<accession>A0A8S9Q415</accession>
<feature type="region of interest" description="Disordered" evidence="2">
    <location>
        <begin position="71"/>
        <end position="117"/>
    </location>
</feature>
<sequence length="208" mass="23364">MMRGEDQEEETKQISKNTSRRRSNINISLKDIPPLVPSSIPRDRNSSSLKTRAMMVPKLRYEEMSDELKPPMVNSFSNVQIDPNSTQGLNHPLPKPHVEEEDSTSLSKDECKKGSAKSLLHEMSTSKRWKPPVYDCCSVDGPCHLRLFTYKVVVEIKDSSGTTTVLECFGDPKRKKKAAAEHAAEGALWYLDHVQGKSDKTASSTQMK</sequence>
<evidence type="ECO:0000259" key="3">
    <source>
        <dbReference type="PROSITE" id="PS50137"/>
    </source>
</evidence>
<proteinExistence type="predicted"/>
<dbReference type="AlphaFoldDB" id="A0A8S9Q415"/>
<dbReference type="InterPro" id="IPR014720">
    <property type="entry name" value="dsRBD_dom"/>
</dbReference>
<feature type="region of interest" description="Disordered" evidence="2">
    <location>
        <begin position="1"/>
        <end position="51"/>
    </location>
</feature>